<keyword evidence="3" id="KW-0732">Signal</keyword>
<dbReference type="Gene3D" id="2.40.50.100">
    <property type="match status" value="1"/>
</dbReference>
<keyword evidence="2" id="KW-0175">Coiled coil</keyword>
<dbReference type="EMBL" id="JBHUIJ010000010">
    <property type="protein sequence ID" value="MFD2237617.1"/>
    <property type="molecule type" value="Genomic_DNA"/>
</dbReference>
<feature type="domain" description="YknX-like C-terminal permuted SH3-like" evidence="4">
    <location>
        <begin position="307"/>
        <end position="371"/>
    </location>
</feature>
<feature type="coiled-coil region" evidence="2">
    <location>
        <begin position="166"/>
        <end position="193"/>
    </location>
</feature>
<dbReference type="PANTHER" id="PTHR30469:SF15">
    <property type="entry name" value="HLYD FAMILY OF SECRETION PROTEINS"/>
    <property type="match status" value="1"/>
</dbReference>
<dbReference type="Proteomes" id="UP001597371">
    <property type="component" value="Unassembled WGS sequence"/>
</dbReference>
<dbReference type="NCBIfam" id="TIGR01730">
    <property type="entry name" value="RND_mfp"/>
    <property type="match status" value="1"/>
</dbReference>
<dbReference type="RefSeq" id="WP_209738434.1">
    <property type="nucleotide sequence ID" value="NZ_CP072611.1"/>
</dbReference>
<feature type="coiled-coil region" evidence="2">
    <location>
        <begin position="100"/>
        <end position="127"/>
    </location>
</feature>
<gene>
    <name evidence="5" type="ORF">ACFSKQ_09075</name>
</gene>
<evidence type="ECO:0000313" key="5">
    <source>
        <dbReference type="EMBL" id="MFD2237617.1"/>
    </source>
</evidence>
<protein>
    <submittedName>
        <fullName evidence="5">Efflux RND transporter periplasmic adaptor subunit</fullName>
    </submittedName>
</protein>
<organism evidence="5 6">
    <name type="scientific">Aureimonas populi</name>
    <dbReference type="NCBI Taxonomy" id="1701758"/>
    <lineage>
        <taxon>Bacteria</taxon>
        <taxon>Pseudomonadati</taxon>
        <taxon>Pseudomonadota</taxon>
        <taxon>Alphaproteobacteria</taxon>
        <taxon>Hyphomicrobiales</taxon>
        <taxon>Aurantimonadaceae</taxon>
        <taxon>Aureimonas</taxon>
    </lineage>
</organism>
<accession>A0ABW5CNN5</accession>
<comment type="similarity">
    <text evidence="1">Belongs to the membrane fusion protein (MFP) (TC 8.A.1) family.</text>
</comment>
<name>A0ABW5CNN5_9HYPH</name>
<dbReference type="Gene3D" id="1.10.287.470">
    <property type="entry name" value="Helix hairpin bin"/>
    <property type="match status" value="1"/>
</dbReference>
<dbReference type="SUPFAM" id="SSF111369">
    <property type="entry name" value="HlyD-like secretion proteins"/>
    <property type="match status" value="1"/>
</dbReference>
<dbReference type="Pfam" id="PF25989">
    <property type="entry name" value="YknX_C"/>
    <property type="match status" value="1"/>
</dbReference>
<proteinExistence type="inferred from homology"/>
<keyword evidence="6" id="KW-1185">Reference proteome</keyword>
<comment type="caution">
    <text evidence="5">The sequence shown here is derived from an EMBL/GenBank/DDBJ whole genome shotgun (WGS) entry which is preliminary data.</text>
</comment>
<sequence>MAAAFVALIPGGAHAAGADTASLAQAVSVVTAQGGAVAETARLTGSVVARELVLVGSDLTDLRIVSIEAEAGDTVRAGDVLARLDDTMLLVERDGTSARLAHADAAIAQARNQIEDATIALAQAQADRERSGRLQERGVVPAETLEARTTAMRRAGTALSAAHQALTSAEAERKVVEADLARIEAQLEFTKIRASQSGLILQRNASVGAVAASGGEALFTIAQDGIFEFDAEVSEQSFARMRVGQKVRVTVAGQDGPLDGTVRLRLPILQGGSRLGRLRVTLPEGIDLPVGAFARGDVEVAMRSGVFLPASAVQIHTDEVFVQTVRDGVVARRPVEVGLRAAGLVEVRSGVEAGETVVLKAGSFLGEGDRIAPVLAAYAIPEVSLESALLTLAADR</sequence>
<evidence type="ECO:0000313" key="6">
    <source>
        <dbReference type="Proteomes" id="UP001597371"/>
    </source>
</evidence>
<evidence type="ECO:0000256" key="1">
    <source>
        <dbReference type="ARBA" id="ARBA00009477"/>
    </source>
</evidence>
<dbReference type="InterPro" id="IPR006143">
    <property type="entry name" value="RND_pump_MFP"/>
</dbReference>
<evidence type="ECO:0000256" key="3">
    <source>
        <dbReference type="SAM" id="SignalP"/>
    </source>
</evidence>
<evidence type="ECO:0000259" key="4">
    <source>
        <dbReference type="Pfam" id="PF25989"/>
    </source>
</evidence>
<dbReference type="InterPro" id="IPR058637">
    <property type="entry name" value="YknX-like_C"/>
</dbReference>
<dbReference type="Gene3D" id="2.40.420.20">
    <property type="match status" value="1"/>
</dbReference>
<feature type="chain" id="PRO_5046087332" evidence="3">
    <location>
        <begin position="16"/>
        <end position="396"/>
    </location>
</feature>
<dbReference type="Gene3D" id="2.40.30.170">
    <property type="match status" value="1"/>
</dbReference>
<dbReference type="PANTHER" id="PTHR30469">
    <property type="entry name" value="MULTIDRUG RESISTANCE PROTEIN MDTA"/>
    <property type="match status" value="1"/>
</dbReference>
<reference evidence="6" key="1">
    <citation type="journal article" date="2019" name="Int. J. Syst. Evol. Microbiol.">
        <title>The Global Catalogue of Microorganisms (GCM) 10K type strain sequencing project: providing services to taxonomists for standard genome sequencing and annotation.</title>
        <authorList>
            <consortium name="The Broad Institute Genomics Platform"/>
            <consortium name="The Broad Institute Genome Sequencing Center for Infectious Disease"/>
            <person name="Wu L."/>
            <person name="Ma J."/>
        </authorList>
    </citation>
    <scope>NUCLEOTIDE SEQUENCE [LARGE SCALE GENOMIC DNA]</scope>
    <source>
        <strain evidence="6">ZS-35-S2</strain>
    </source>
</reference>
<feature type="signal peptide" evidence="3">
    <location>
        <begin position="1"/>
        <end position="15"/>
    </location>
</feature>
<evidence type="ECO:0000256" key="2">
    <source>
        <dbReference type="SAM" id="Coils"/>
    </source>
</evidence>